<dbReference type="Proteomes" id="UP001189429">
    <property type="component" value="Unassembled WGS sequence"/>
</dbReference>
<feature type="region of interest" description="Disordered" evidence="1">
    <location>
        <begin position="103"/>
        <end position="208"/>
    </location>
</feature>
<gene>
    <name evidence="3" type="ORF">PCOR1329_LOCUS79553</name>
</gene>
<evidence type="ECO:0000256" key="1">
    <source>
        <dbReference type="SAM" id="MobiDB-lite"/>
    </source>
</evidence>
<proteinExistence type="predicted"/>
<accession>A0ABN9XTL5</accession>
<name>A0ABN9XTL5_9DINO</name>
<evidence type="ECO:0008006" key="5">
    <source>
        <dbReference type="Google" id="ProtNLM"/>
    </source>
</evidence>
<evidence type="ECO:0000256" key="2">
    <source>
        <dbReference type="SAM" id="SignalP"/>
    </source>
</evidence>
<evidence type="ECO:0000313" key="3">
    <source>
        <dbReference type="EMBL" id="CAK0903175.1"/>
    </source>
</evidence>
<feature type="chain" id="PRO_5046137992" description="Subtilisin" evidence="2">
    <location>
        <begin position="28"/>
        <end position="405"/>
    </location>
</feature>
<reference evidence="3" key="1">
    <citation type="submission" date="2023-10" db="EMBL/GenBank/DDBJ databases">
        <authorList>
            <person name="Chen Y."/>
            <person name="Shah S."/>
            <person name="Dougan E. K."/>
            <person name="Thang M."/>
            <person name="Chan C."/>
        </authorList>
    </citation>
    <scope>NUCLEOTIDE SEQUENCE [LARGE SCALE GENOMIC DNA]</scope>
</reference>
<organism evidence="3 4">
    <name type="scientific">Prorocentrum cordatum</name>
    <dbReference type="NCBI Taxonomy" id="2364126"/>
    <lineage>
        <taxon>Eukaryota</taxon>
        <taxon>Sar</taxon>
        <taxon>Alveolata</taxon>
        <taxon>Dinophyceae</taxon>
        <taxon>Prorocentrales</taxon>
        <taxon>Prorocentraceae</taxon>
        <taxon>Prorocentrum</taxon>
    </lineage>
</organism>
<comment type="caution">
    <text evidence="3">The sequence shown here is derived from an EMBL/GenBank/DDBJ whole genome shotgun (WGS) entry which is preliminary data.</text>
</comment>
<dbReference type="EMBL" id="CAUYUJ010021176">
    <property type="protein sequence ID" value="CAK0903175.1"/>
    <property type="molecule type" value="Genomic_DNA"/>
</dbReference>
<feature type="signal peptide" evidence="2">
    <location>
        <begin position="1"/>
        <end position="27"/>
    </location>
</feature>
<keyword evidence="4" id="KW-1185">Reference proteome</keyword>
<sequence>MAVQKAPWIVWSAVAFVLSICVPTATSIGVSSKSKCEDDDAHIIALASGIGVTISGCAEVQPYCGDVKYGSTVQATCPATCSLCRVASPSSSPAAKVLMDRSSKGFRDADDQQSLDRSLAAKGPDPTPRPTPWPTRWPTPRPTPWPTPWPTRYPTPRPTPYPTPRPTPYPTPRPTPYPTPRPTPYPTPRPTPNPTPNPTPYPPTPSPTYPLGWPTPQPTFPPAAPMAGGVAGGVAATGDPHLQNVHGERFDLMQAGKHVLINIPRGVSAEDALLRVQADARRLGGSCSDMYFQELNITGSWAEAKQVGGYHYGARQSVTTIPQWVAIGQVELKVVHGRTERGILYLNVYVKHLGRSGFAVGGLLGEDDHKDVTTPPASCTKHISLVEVVTSGQASESSVATATFA</sequence>
<protein>
    <recommendedName>
        <fullName evidence="5">Subtilisin</fullName>
    </recommendedName>
</protein>
<feature type="compositionally biased region" description="Pro residues" evidence="1">
    <location>
        <begin position="125"/>
        <end position="208"/>
    </location>
</feature>
<evidence type="ECO:0000313" key="4">
    <source>
        <dbReference type="Proteomes" id="UP001189429"/>
    </source>
</evidence>
<keyword evidence="2" id="KW-0732">Signal</keyword>